<keyword evidence="4" id="KW-0067">ATP-binding</keyword>
<name>A0A8C5M9U3_9ANUR</name>
<keyword evidence="8" id="KW-1185">Reference proteome</keyword>
<dbReference type="GO" id="GO:0015631">
    <property type="term" value="F:tubulin binding"/>
    <property type="evidence" value="ECO:0007669"/>
    <property type="project" value="TreeGrafter"/>
</dbReference>
<evidence type="ECO:0000256" key="2">
    <source>
        <dbReference type="ARBA" id="ARBA00022598"/>
    </source>
</evidence>
<evidence type="ECO:0000313" key="8">
    <source>
        <dbReference type="Proteomes" id="UP000694569"/>
    </source>
</evidence>
<evidence type="ECO:0000313" key="7">
    <source>
        <dbReference type="Ensembl" id="ENSLLEP00000009989.1"/>
    </source>
</evidence>
<reference evidence="7" key="1">
    <citation type="submission" date="2025-08" db="UniProtKB">
        <authorList>
            <consortium name="Ensembl"/>
        </authorList>
    </citation>
    <scope>IDENTIFICATION</scope>
</reference>
<dbReference type="Proteomes" id="UP000694569">
    <property type="component" value="Unplaced"/>
</dbReference>
<dbReference type="AlphaFoldDB" id="A0A8C5M9U3"/>
<dbReference type="Gene3D" id="3.30.470.20">
    <property type="entry name" value="ATP-grasp fold, B domain"/>
    <property type="match status" value="1"/>
</dbReference>
<keyword evidence="3" id="KW-0547">Nucleotide-binding</keyword>
<evidence type="ECO:0000256" key="6">
    <source>
        <dbReference type="ARBA" id="ARBA00049274"/>
    </source>
</evidence>
<dbReference type="GO" id="GO:0036064">
    <property type="term" value="C:ciliary basal body"/>
    <property type="evidence" value="ECO:0007669"/>
    <property type="project" value="TreeGrafter"/>
</dbReference>
<dbReference type="PANTHER" id="PTHR12241:SF145">
    <property type="entry name" value="TUBULIN POLYGLUTAMYLASE TTLL5"/>
    <property type="match status" value="1"/>
</dbReference>
<evidence type="ECO:0000256" key="4">
    <source>
        <dbReference type="ARBA" id="ARBA00022840"/>
    </source>
</evidence>
<dbReference type="GO" id="GO:0000226">
    <property type="term" value="P:microtubule cytoskeleton organization"/>
    <property type="evidence" value="ECO:0007669"/>
    <property type="project" value="TreeGrafter"/>
</dbReference>
<protein>
    <recommendedName>
        <fullName evidence="5">Tubulin--tyrosine ligase-like protein 5</fullName>
    </recommendedName>
</protein>
<evidence type="ECO:0000256" key="5">
    <source>
        <dbReference type="ARBA" id="ARBA00041448"/>
    </source>
</evidence>
<dbReference type="InterPro" id="IPR004344">
    <property type="entry name" value="TTL/TTLL_fam"/>
</dbReference>
<dbReference type="Pfam" id="PF03133">
    <property type="entry name" value="TTL"/>
    <property type="match status" value="1"/>
</dbReference>
<evidence type="ECO:0000256" key="3">
    <source>
        <dbReference type="ARBA" id="ARBA00022741"/>
    </source>
</evidence>
<sequence length="464" mass="52852">MFIKLGLTTLHNHGNKTPLVVTSQLSLHNDGWGEYPYIAWTGSSQEIPVVRFQANADGSSGRAMRKVGEHYHLSYKISPHSSPLIRQILSRQGFQEAKKPEGFNLMWVGLNIERMQKKFGSQHFNFMPKSYVLPEQYDDFSDAISRDQGFWIKKPVNSSQGLGIKVIRSLHEVRKVDRALVSQYIANPFLVNGYKFDFRLYILVTSYDPLTIYMYKEGLTRFATERYNLTDLKTKGEFNKFMHLTNSSLNKKSPNYTKNSDQQMESGSCSMWTFSAMLRYLKEVKQIDTDVLMSQIEDIVIKTIISAEGPITTACRSKVPHKNNCFELYGFDILVDENLKPWLLEVNLSPALTTGSPMDTKVKANLVADTLTLVGVECQDSEQKNVALSPSMGYYRQRYIKVLPSAYLLFLSRIPLAPFPARIPCAFWLRLVEPLVCISSEQRGRGLAEDVTDSDTRTAQRKSK</sequence>
<keyword evidence="2" id="KW-0436">Ligase</keyword>
<comment type="similarity">
    <text evidence="1">Belongs to the tubulin--tyrosine ligase family.</text>
</comment>
<dbReference type="OrthoDB" id="2016263at2759"/>
<reference evidence="7" key="2">
    <citation type="submission" date="2025-09" db="UniProtKB">
        <authorList>
            <consortium name="Ensembl"/>
        </authorList>
    </citation>
    <scope>IDENTIFICATION</scope>
</reference>
<evidence type="ECO:0000256" key="1">
    <source>
        <dbReference type="ARBA" id="ARBA00006820"/>
    </source>
</evidence>
<dbReference type="PANTHER" id="PTHR12241">
    <property type="entry name" value="TUBULIN POLYGLUTAMYLASE"/>
    <property type="match status" value="1"/>
</dbReference>
<dbReference type="GeneTree" id="ENSGT00940000162910"/>
<dbReference type="Ensembl" id="ENSLLET00000010376.1">
    <property type="protein sequence ID" value="ENSLLEP00000009989.1"/>
    <property type="gene ID" value="ENSLLEG00000006361.1"/>
</dbReference>
<comment type="catalytic activity">
    <reaction evidence="6">
        <text>L-glutamyl-[protein] + L-glutamate + ATP = gamma-L-glutamyl-L-glutamyl-[protein] + ADP + phosphate + H(+)</text>
        <dbReference type="Rhea" id="RHEA:60144"/>
        <dbReference type="Rhea" id="RHEA-COMP:10208"/>
        <dbReference type="Rhea" id="RHEA-COMP:15517"/>
        <dbReference type="ChEBI" id="CHEBI:15378"/>
        <dbReference type="ChEBI" id="CHEBI:29973"/>
        <dbReference type="ChEBI" id="CHEBI:29985"/>
        <dbReference type="ChEBI" id="CHEBI:30616"/>
        <dbReference type="ChEBI" id="CHEBI:43474"/>
        <dbReference type="ChEBI" id="CHEBI:143622"/>
        <dbReference type="ChEBI" id="CHEBI:456216"/>
    </reaction>
    <physiologicalReaction direction="left-to-right" evidence="6">
        <dbReference type="Rhea" id="RHEA:60145"/>
    </physiologicalReaction>
</comment>
<dbReference type="GO" id="GO:0005524">
    <property type="term" value="F:ATP binding"/>
    <property type="evidence" value="ECO:0007669"/>
    <property type="project" value="UniProtKB-KW"/>
</dbReference>
<dbReference type="SUPFAM" id="SSF56059">
    <property type="entry name" value="Glutathione synthetase ATP-binding domain-like"/>
    <property type="match status" value="1"/>
</dbReference>
<accession>A0A8C5M9U3</accession>
<proteinExistence type="inferred from homology"/>
<dbReference type="PROSITE" id="PS51221">
    <property type="entry name" value="TTL"/>
    <property type="match status" value="1"/>
</dbReference>
<organism evidence="7 8">
    <name type="scientific">Leptobrachium leishanense</name>
    <name type="common">Leishan spiny toad</name>
    <dbReference type="NCBI Taxonomy" id="445787"/>
    <lineage>
        <taxon>Eukaryota</taxon>
        <taxon>Metazoa</taxon>
        <taxon>Chordata</taxon>
        <taxon>Craniata</taxon>
        <taxon>Vertebrata</taxon>
        <taxon>Euteleostomi</taxon>
        <taxon>Amphibia</taxon>
        <taxon>Batrachia</taxon>
        <taxon>Anura</taxon>
        <taxon>Pelobatoidea</taxon>
        <taxon>Megophryidae</taxon>
        <taxon>Leptobrachium</taxon>
    </lineage>
</organism>
<dbReference type="GO" id="GO:0070740">
    <property type="term" value="F:tubulin-glutamic acid ligase activity"/>
    <property type="evidence" value="ECO:0007669"/>
    <property type="project" value="TreeGrafter"/>
</dbReference>